<proteinExistence type="predicted"/>
<evidence type="ECO:0000313" key="4">
    <source>
        <dbReference type="Proteomes" id="UP000034349"/>
    </source>
</evidence>
<keyword evidence="2" id="KW-1133">Transmembrane helix</keyword>
<accession>A0A0G0B3G9</accession>
<dbReference type="AlphaFoldDB" id="A0A0G0B3G9"/>
<name>A0A0G0B3G9_9BACT</name>
<evidence type="ECO:0000313" key="3">
    <source>
        <dbReference type="EMBL" id="KKP33380.1"/>
    </source>
</evidence>
<protein>
    <recommendedName>
        <fullName evidence="5">Serine protease</fullName>
    </recommendedName>
</protein>
<dbReference type="InterPro" id="IPR043504">
    <property type="entry name" value="Peptidase_S1_PA_chymotrypsin"/>
</dbReference>
<reference evidence="3 4" key="1">
    <citation type="journal article" date="2015" name="Nature">
        <title>rRNA introns, odd ribosomes, and small enigmatic genomes across a large radiation of phyla.</title>
        <authorList>
            <person name="Brown C.T."/>
            <person name="Hug L.A."/>
            <person name="Thomas B.C."/>
            <person name="Sharon I."/>
            <person name="Castelle C.J."/>
            <person name="Singh A."/>
            <person name="Wilkins M.J."/>
            <person name="Williams K.H."/>
            <person name="Banfield J.F."/>
        </authorList>
    </citation>
    <scope>NUCLEOTIDE SEQUENCE [LARGE SCALE GENOMIC DNA]</scope>
</reference>
<gene>
    <name evidence="3" type="ORF">UR23_C0045G0006</name>
</gene>
<evidence type="ECO:0008006" key="5">
    <source>
        <dbReference type="Google" id="ProtNLM"/>
    </source>
</evidence>
<dbReference type="InterPro" id="IPR009003">
    <property type="entry name" value="Peptidase_S1_PA"/>
</dbReference>
<keyword evidence="1" id="KW-0175">Coiled coil</keyword>
<feature type="transmembrane region" description="Helical" evidence="2">
    <location>
        <begin position="7"/>
        <end position="32"/>
    </location>
</feature>
<feature type="coiled-coil region" evidence="1">
    <location>
        <begin position="34"/>
        <end position="89"/>
    </location>
</feature>
<dbReference type="Gene3D" id="2.40.10.10">
    <property type="entry name" value="Trypsin-like serine proteases"/>
    <property type="match status" value="2"/>
</dbReference>
<evidence type="ECO:0000256" key="1">
    <source>
        <dbReference type="SAM" id="Coils"/>
    </source>
</evidence>
<dbReference type="SUPFAM" id="SSF50494">
    <property type="entry name" value="Trypsin-like serine proteases"/>
    <property type="match status" value="1"/>
</dbReference>
<organism evidence="3 4">
    <name type="scientific">Candidatus Roizmanbacteria bacterium GW2011_GWA2_32_13</name>
    <dbReference type="NCBI Taxonomy" id="1618475"/>
    <lineage>
        <taxon>Bacteria</taxon>
        <taxon>Candidatus Roizmaniibacteriota</taxon>
    </lineage>
</organism>
<dbReference type="Proteomes" id="UP000034349">
    <property type="component" value="Unassembled WGS sequence"/>
</dbReference>
<keyword evidence="2" id="KW-0812">Transmembrane</keyword>
<dbReference type="Pfam" id="PF13365">
    <property type="entry name" value="Trypsin_2"/>
    <property type="match status" value="1"/>
</dbReference>
<dbReference type="EMBL" id="LBOK01000045">
    <property type="protein sequence ID" value="KKP33380.1"/>
    <property type="molecule type" value="Genomic_DNA"/>
</dbReference>
<comment type="caution">
    <text evidence="3">The sequence shown here is derived from an EMBL/GenBank/DDBJ whole genome shotgun (WGS) entry which is preliminary data.</text>
</comment>
<keyword evidence="2" id="KW-0472">Membrane</keyword>
<evidence type="ECO:0000256" key="2">
    <source>
        <dbReference type="SAM" id="Phobius"/>
    </source>
</evidence>
<sequence>MFKQLKTIYILLFIIGILNIIALSGAYIGVYIGANNLEKLKREQISNKKELKEILLTQGYEISNIDIELNKIKQELQIEIQEIDKKTSEKFIKEKVVQEEEQRLIEKRLDSQISKLEKNLAESVYDLRNTVNEWSKRIAFIECSFDVNNFSSIKTFGSGTALFTNGVNILTNKHILISNELYPNSCKVKFTSDGVIYIIDKNDFTIPINDNDFGLINIKNPKFNLAKLVNSPAPICANKASIGDPIVILGYPNIGSQTDITATEGIISGYDGNFYITSAKVEQGNSGGAAVLIKENCFLGIPTLAKIGMVESLARIFDIRIILGQ</sequence>